<evidence type="ECO:0000313" key="1">
    <source>
        <dbReference type="EMBL" id="GAA0863315.1"/>
    </source>
</evidence>
<accession>A0ABN1M2P5</accession>
<keyword evidence="2" id="KW-1185">Reference proteome</keyword>
<comment type="caution">
    <text evidence="1">The sequence shown here is derived from an EMBL/GenBank/DDBJ whole genome shotgun (WGS) entry which is preliminary data.</text>
</comment>
<gene>
    <name evidence="1" type="ORF">GCM10009115_13450</name>
</gene>
<sequence length="106" mass="11434">MGRGTAAVGGGGGVLALGTEPDDAFCDSSWVGEDVFCGDTQFADSLRIQPLVSFFVAHGPVAHTMTDTIDLDRKFQFQNIEIEQVAPNRVLAPEFDVIRLLPEKLP</sequence>
<name>A0ABN1M2P5_9SPHN</name>
<organism evidence="1 2">
    <name type="scientific">Sphingopyxis soli</name>
    <dbReference type="NCBI Taxonomy" id="592051"/>
    <lineage>
        <taxon>Bacteria</taxon>
        <taxon>Pseudomonadati</taxon>
        <taxon>Pseudomonadota</taxon>
        <taxon>Alphaproteobacteria</taxon>
        <taxon>Sphingomonadales</taxon>
        <taxon>Sphingomonadaceae</taxon>
        <taxon>Sphingopyxis</taxon>
    </lineage>
</organism>
<protein>
    <submittedName>
        <fullName evidence="1">Uncharacterized protein</fullName>
    </submittedName>
</protein>
<dbReference type="RefSeq" id="WP_425543081.1">
    <property type="nucleotide sequence ID" value="NZ_BAAAFE010000006.1"/>
</dbReference>
<dbReference type="Proteomes" id="UP001500738">
    <property type="component" value="Unassembled WGS sequence"/>
</dbReference>
<evidence type="ECO:0000313" key="2">
    <source>
        <dbReference type="Proteomes" id="UP001500738"/>
    </source>
</evidence>
<proteinExistence type="predicted"/>
<reference evidence="1 2" key="1">
    <citation type="journal article" date="2019" name="Int. J. Syst. Evol. Microbiol.">
        <title>The Global Catalogue of Microorganisms (GCM) 10K type strain sequencing project: providing services to taxonomists for standard genome sequencing and annotation.</title>
        <authorList>
            <consortium name="The Broad Institute Genomics Platform"/>
            <consortium name="The Broad Institute Genome Sequencing Center for Infectious Disease"/>
            <person name="Wu L."/>
            <person name="Ma J."/>
        </authorList>
    </citation>
    <scope>NUCLEOTIDE SEQUENCE [LARGE SCALE GENOMIC DNA]</scope>
    <source>
        <strain evidence="1 2">JCM 15910</strain>
    </source>
</reference>
<dbReference type="EMBL" id="BAAAFE010000006">
    <property type="protein sequence ID" value="GAA0863315.1"/>
    <property type="molecule type" value="Genomic_DNA"/>
</dbReference>